<dbReference type="InterPro" id="IPR006984">
    <property type="entry name" value="Fcf1/UTP23"/>
</dbReference>
<dbReference type="Proteomes" id="UP000886998">
    <property type="component" value="Unassembled WGS sequence"/>
</dbReference>
<feature type="compositionally biased region" description="Basic residues" evidence="8">
    <location>
        <begin position="224"/>
        <end position="235"/>
    </location>
</feature>
<dbReference type="GO" id="GO:0032040">
    <property type="term" value="C:small-subunit processome"/>
    <property type="evidence" value="ECO:0007669"/>
    <property type="project" value="InterPro"/>
</dbReference>
<dbReference type="CDD" id="cd09866">
    <property type="entry name" value="PIN_Fcf1-Utp23-H"/>
    <property type="match status" value="1"/>
</dbReference>
<evidence type="ECO:0000256" key="5">
    <source>
        <dbReference type="ARBA" id="ARBA00037300"/>
    </source>
</evidence>
<comment type="subcellular location">
    <subcellularLocation>
        <location evidence="1">Nucleus</location>
        <location evidence="1">Nucleolus</location>
    </subcellularLocation>
</comment>
<evidence type="ECO:0000256" key="7">
    <source>
        <dbReference type="ARBA" id="ARBA00071400"/>
    </source>
</evidence>
<dbReference type="EMBL" id="BMAV01013089">
    <property type="protein sequence ID" value="GFY60313.1"/>
    <property type="molecule type" value="Genomic_DNA"/>
</dbReference>
<gene>
    <name evidence="9" type="primary">NCL1_50494</name>
    <name evidence="9" type="ORF">TNIN_41351</name>
</gene>
<protein>
    <recommendedName>
        <fullName evidence="7">rRNA-processing protein UTP23 homolog</fullName>
    </recommendedName>
</protein>
<evidence type="ECO:0000256" key="3">
    <source>
        <dbReference type="ARBA" id="ARBA00022552"/>
    </source>
</evidence>
<keyword evidence="4" id="KW-0539">Nucleus</keyword>
<evidence type="ECO:0000256" key="1">
    <source>
        <dbReference type="ARBA" id="ARBA00004604"/>
    </source>
</evidence>
<evidence type="ECO:0000313" key="10">
    <source>
        <dbReference type="Proteomes" id="UP000886998"/>
    </source>
</evidence>
<reference evidence="9" key="1">
    <citation type="submission" date="2020-08" db="EMBL/GenBank/DDBJ databases">
        <title>Multicomponent nature underlies the extraordinary mechanical properties of spider dragline silk.</title>
        <authorList>
            <person name="Kono N."/>
            <person name="Nakamura H."/>
            <person name="Mori M."/>
            <person name="Yoshida Y."/>
            <person name="Ohtoshi R."/>
            <person name="Malay A.D."/>
            <person name="Moran D.A.P."/>
            <person name="Tomita M."/>
            <person name="Numata K."/>
            <person name="Arakawa K."/>
        </authorList>
    </citation>
    <scope>NUCLEOTIDE SEQUENCE</scope>
</reference>
<proteinExistence type="inferred from homology"/>
<evidence type="ECO:0000256" key="2">
    <source>
        <dbReference type="ARBA" id="ARBA00022517"/>
    </source>
</evidence>
<sequence length="245" mass="27987">MKVKRQRKVKKCLNFYKNNFKFRTPFQVLVDSTFCHEALRNKVNLSEQIPLYLSDPKVKLCTTSCVITETEGLGHKVYGAMRIVKQFKVWKCGHEKDTVISAEKCVLSLIGNNNPDKLIVATTDSQLIHKCRLIPGVPVMHLKYKAITLEKPSKVSLEASQNKMKSSTEVPAAEKAFLEKMMPVEEETPIKKKRKAKKQYPLSCKKQKIELNPTPQTSRAETKSKKKRLKKKAKKNALLSKSEKN</sequence>
<keyword evidence="2" id="KW-0690">Ribosome biogenesis</keyword>
<feature type="compositionally biased region" description="Low complexity" evidence="8">
    <location>
        <begin position="236"/>
        <end position="245"/>
    </location>
</feature>
<dbReference type="PANTHER" id="PTHR12416">
    <property type="entry name" value="RRNA-PROCESSING PROTEIN UTP23 HOMOLOG"/>
    <property type="match status" value="1"/>
</dbReference>
<evidence type="ECO:0000256" key="4">
    <source>
        <dbReference type="ARBA" id="ARBA00023242"/>
    </source>
</evidence>
<accession>A0A8X6XWD3</accession>
<evidence type="ECO:0000256" key="6">
    <source>
        <dbReference type="ARBA" id="ARBA00038503"/>
    </source>
</evidence>
<evidence type="ECO:0000256" key="8">
    <source>
        <dbReference type="SAM" id="MobiDB-lite"/>
    </source>
</evidence>
<dbReference type="InterPro" id="IPR029060">
    <property type="entry name" value="PIN-like_dom_sf"/>
</dbReference>
<dbReference type="SUPFAM" id="SSF88723">
    <property type="entry name" value="PIN domain-like"/>
    <property type="match status" value="1"/>
</dbReference>
<dbReference type="OrthoDB" id="25675at2759"/>
<dbReference type="FunFam" id="3.40.50.1010:FF:000006">
    <property type="entry name" value="rRNA-processing protein UTP23 homolog"/>
    <property type="match status" value="1"/>
</dbReference>
<name>A0A8X6XWD3_9ARAC</name>
<dbReference type="AlphaFoldDB" id="A0A8X6XWD3"/>
<keyword evidence="3" id="KW-0698">rRNA processing</keyword>
<comment type="function">
    <text evidence="5">Involved in rRNA-processing and ribosome biogenesis.</text>
</comment>
<comment type="similarity">
    <text evidence="6">Belongs to the UTP23/FCF1 family. UTP23 subfamily.</text>
</comment>
<feature type="region of interest" description="Disordered" evidence="8">
    <location>
        <begin position="185"/>
        <end position="245"/>
    </location>
</feature>
<comment type="caution">
    <text evidence="9">The sequence shown here is derived from an EMBL/GenBank/DDBJ whole genome shotgun (WGS) entry which is preliminary data.</text>
</comment>
<keyword evidence="10" id="KW-1185">Reference proteome</keyword>
<organism evidence="9 10">
    <name type="scientific">Trichonephila inaurata madagascariensis</name>
    <dbReference type="NCBI Taxonomy" id="2747483"/>
    <lineage>
        <taxon>Eukaryota</taxon>
        <taxon>Metazoa</taxon>
        <taxon>Ecdysozoa</taxon>
        <taxon>Arthropoda</taxon>
        <taxon>Chelicerata</taxon>
        <taxon>Arachnida</taxon>
        <taxon>Araneae</taxon>
        <taxon>Araneomorphae</taxon>
        <taxon>Entelegynae</taxon>
        <taxon>Araneoidea</taxon>
        <taxon>Nephilidae</taxon>
        <taxon>Trichonephila</taxon>
        <taxon>Trichonephila inaurata</taxon>
    </lineage>
</organism>
<dbReference type="Gene3D" id="3.40.50.1010">
    <property type="entry name" value="5'-nuclease"/>
    <property type="match status" value="1"/>
</dbReference>
<dbReference type="GO" id="GO:0006364">
    <property type="term" value="P:rRNA processing"/>
    <property type="evidence" value="ECO:0007669"/>
    <property type="project" value="UniProtKB-KW"/>
</dbReference>
<dbReference type="Pfam" id="PF04900">
    <property type="entry name" value="Fcf1"/>
    <property type="match status" value="1"/>
</dbReference>
<evidence type="ECO:0000313" key="9">
    <source>
        <dbReference type="EMBL" id="GFY60313.1"/>
    </source>
</evidence>